<dbReference type="GO" id="GO:0005634">
    <property type="term" value="C:nucleus"/>
    <property type="evidence" value="ECO:0007669"/>
    <property type="project" value="TreeGrafter"/>
</dbReference>
<dbReference type="EMBL" id="MU865037">
    <property type="protein sequence ID" value="KAK4459415.1"/>
    <property type="molecule type" value="Genomic_DNA"/>
</dbReference>
<dbReference type="PROSITE" id="PS00486">
    <property type="entry name" value="DNA_MISMATCH_REPAIR_2"/>
    <property type="match status" value="1"/>
</dbReference>
<evidence type="ECO:0000256" key="1">
    <source>
        <dbReference type="ARBA" id="ARBA00007094"/>
    </source>
</evidence>
<name>A0AAV9HFI9_9PEZI</name>
<evidence type="ECO:0000256" key="2">
    <source>
        <dbReference type="ARBA" id="ARBA00022151"/>
    </source>
</evidence>
<dbReference type="InterPro" id="IPR036187">
    <property type="entry name" value="DNA_mismatch_repair_MutS_sf"/>
</dbReference>
<evidence type="ECO:0000313" key="12">
    <source>
        <dbReference type="EMBL" id="KAK4459415.1"/>
    </source>
</evidence>
<comment type="similarity">
    <text evidence="1">Belongs to the DNA mismatch repair MutS family. MSH3 subfamily.</text>
</comment>
<dbReference type="Pfam" id="PF00488">
    <property type="entry name" value="MutS_V"/>
    <property type="match status" value="1"/>
</dbReference>
<dbReference type="GO" id="GO:0006298">
    <property type="term" value="P:mismatch repair"/>
    <property type="evidence" value="ECO:0007669"/>
    <property type="project" value="InterPro"/>
</dbReference>
<dbReference type="Proteomes" id="UP001321749">
    <property type="component" value="Unassembled WGS sequence"/>
</dbReference>
<dbReference type="InterPro" id="IPR027417">
    <property type="entry name" value="P-loop_NTPase"/>
</dbReference>
<feature type="region of interest" description="Disordered" evidence="10">
    <location>
        <begin position="887"/>
        <end position="936"/>
    </location>
</feature>
<dbReference type="GO" id="GO:0007131">
    <property type="term" value="P:reciprocal meiotic recombination"/>
    <property type="evidence" value="ECO:0007669"/>
    <property type="project" value="TreeGrafter"/>
</dbReference>
<dbReference type="GO" id="GO:0140664">
    <property type="term" value="F:ATP-dependent DNA damage sensor activity"/>
    <property type="evidence" value="ECO:0007669"/>
    <property type="project" value="InterPro"/>
</dbReference>
<dbReference type="PANTHER" id="PTHR11361:SF21">
    <property type="entry name" value="MUTS PROTEIN HOMOLOG 4"/>
    <property type="match status" value="1"/>
</dbReference>
<proteinExistence type="inferred from homology"/>
<feature type="domain" description="DNA mismatch repair proteins mutS family" evidence="11">
    <location>
        <begin position="659"/>
        <end position="675"/>
    </location>
</feature>
<dbReference type="Pfam" id="PF05192">
    <property type="entry name" value="MutS_III"/>
    <property type="match status" value="1"/>
</dbReference>
<evidence type="ECO:0000313" key="13">
    <source>
        <dbReference type="Proteomes" id="UP001321749"/>
    </source>
</evidence>
<accession>A0AAV9HFI9</accession>
<dbReference type="SUPFAM" id="SSF48334">
    <property type="entry name" value="DNA repair protein MutS, domain III"/>
    <property type="match status" value="1"/>
</dbReference>
<sequence>MSQIEPASDFNVGDDGSGSEDFQPTSSPPKRQIPDRSNINGDEQEHAVVCAISESRSANVMGMAAIDLTLGQANITRIVDDVGYRRLVETIWKMPHRPQVFVLLRTELSKDGKTCWRESECKRLIRRYAWKADIPPLSIDLENNFYASCAFSAAMLYAETSNCVAFKPNSIHVTYTQAADVMGLDRSTVSCLELLQNSRRARRGPTTTTLFGILNHTLTPQGRRLLRCTLLQPSTDAKLITERWDAVQELSSSQEFFDDVRGALQKLLRIDIEHVMASPRAAIAELLEEDRKLHQILVATDGELQGAEKNLSQILMLKSWLQGVQALHNVLKAAGCTSRLCCRAMRKSSPRYTEPVLEAIGQVIEQDAIYSKRPIDLRNNRLWAIKAGSDEVLASGRNYYRHRVEEIVAYADELNLHFEENIGCKATLQLGADNHYRLKFAWSDVEKEIKKHGRKALAGVDIVNAERKKNDFFCQTMDLIARSIDAQEHADLITQRSDCRVLALAVLLQNNFSALHQTSEAVAALDMLCSFAQLATTQNYVRPVLSNSLVLLGARHPVVEVRKQSYVPNDVYSGDEELRFMVVTGSNMSGKSTFIKSVALIQILAQMGCFVPATQASISICDRIFTRLSTDDKPESNLGTFSVEMTDMSVILQQATEKSLVIIDELGRGTSTKEGFSIALAMCEDLIEKGPRVLFATHFTEIGRLLNSSRRTRVLNVHLEAHADVADHANAQISLHHKIASGPVQDQDYGINLAHGELPQSVIENAQRISRFLESIKGTKKPGPATRREKIRRLQGAFLPVLRQAINSPLDNRSLAERAENLQDELRYRFGTAADEAGDEGTAAGPSDPPAIAKPVLEKVSEEEKLAWKSKCNVAEERIMYVNSLGTRDEGKGKTSEGGEEGLRRVKRRREEDEERDRTKRFRRAQSGVPPLGRPLKEVKDWYLGRARRVGGE</sequence>
<dbReference type="AlphaFoldDB" id="A0AAV9HFI9"/>
<dbReference type="FunFam" id="3.40.50.300:FF:000870">
    <property type="entry name" value="MutS protein homolog 4"/>
    <property type="match status" value="1"/>
</dbReference>
<evidence type="ECO:0000256" key="10">
    <source>
        <dbReference type="SAM" id="MobiDB-lite"/>
    </source>
</evidence>
<feature type="region of interest" description="Disordered" evidence="10">
    <location>
        <begin position="1"/>
        <end position="40"/>
    </location>
</feature>
<reference evidence="12" key="2">
    <citation type="submission" date="2023-06" db="EMBL/GenBank/DDBJ databases">
        <authorList>
            <consortium name="Lawrence Berkeley National Laboratory"/>
            <person name="Mondo S.J."/>
            <person name="Hensen N."/>
            <person name="Bonometti L."/>
            <person name="Westerberg I."/>
            <person name="Brannstrom I.O."/>
            <person name="Guillou S."/>
            <person name="Cros-Aarteil S."/>
            <person name="Calhoun S."/>
            <person name="Haridas S."/>
            <person name="Kuo A."/>
            <person name="Pangilinan J."/>
            <person name="Riley R."/>
            <person name="Labutti K."/>
            <person name="Andreopoulos B."/>
            <person name="Lipzen A."/>
            <person name="Chen C."/>
            <person name="Yanf M."/>
            <person name="Daum C."/>
            <person name="Ng V."/>
            <person name="Clum A."/>
            <person name="Steindorff A."/>
            <person name="Ohm R."/>
            <person name="Martin F."/>
            <person name="Silar P."/>
            <person name="Natvig D."/>
            <person name="Lalanne C."/>
            <person name="Gautier V."/>
            <person name="Ament-Velasquez S.L."/>
            <person name="Kruys A."/>
            <person name="Hutchinson M.I."/>
            <person name="Powell A.J."/>
            <person name="Barry K."/>
            <person name="Miller A.N."/>
            <person name="Grigoriev I.V."/>
            <person name="Debuchy R."/>
            <person name="Gladieux P."/>
            <person name="Thoren M.H."/>
            <person name="Johannesson H."/>
        </authorList>
    </citation>
    <scope>NUCLEOTIDE SEQUENCE</scope>
    <source>
        <strain evidence="12">PSN324</strain>
    </source>
</reference>
<keyword evidence="6" id="KW-0469">Meiosis</keyword>
<evidence type="ECO:0000256" key="6">
    <source>
        <dbReference type="ARBA" id="ARBA00023254"/>
    </source>
</evidence>
<dbReference type="GO" id="GO:0005524">
    <property type="term" value="F:ATP binding"/>
    <property type="evidence" value="ECO:0007669"/>
    <property type="project" value="UniProtKB-KW"/>
</dbReference>
<keyword evidence="3" id="KW-0547">Nucleotide-binding</keyword>
<evidence type="ECO:0000256" key="8">
    <source>
        <dbReference type="ARBA" id="ARBA00029792"/>
    </source>
</evidence>
<dbReference type="PANTHER" id="PTHR11361">
    <property type="entry name" value="DNA MISMATCH REPAIR PROTEIN MUTS FAMILY MEMBER"/>
    <property type="match status" value="1"/>
</dbReference>
<keyword evidence="5" id="KW-0238">DNA-binding</keyword>
<reference evidence="12" key="1">
    <citation type="journal article" date="2023" name="Mol. Phylogenet. Evol.">
        <title>Genome-scale phylogeny and comparative genomics of the fungal order Sordariales.</title>
        <authorList>
            <person name="Hensen N."/>
            <person name="Bonometti L."/>
            <person name="Westerberg I."/>
            <person name="Brannstrom I.O."/>
            <person name="Guillou S."/>
            <person name="Cros-Aarteil S."/>
            <person name="Calhoun S."/>
            <person name="Haridas S."/>
            <person name="Kuo A."/>
            <person name="Mondo S."/>
            <person name="Pangilinan J."/>
            <person name="Riley R."/>
            <person name="LaButti K."/>
            <person name="Andreopoulos B."/>
            <person name="Lipzen A."/>
            <person name="Chen C."/>
            <person name="Yan M."/>
            <person name="Daum C."/>
            <person name="Ng V."/>
            <person name="Clum A."/>
            <person name="Steindorff A."/>
            <person name="Ohm R.A."/>
            <person name="Martin F."/>
            <person name="Silar P."/>
            <person name="Natvig D.O."/>
            <person name="Lalanne C."/>
            <person name="Gautier V."/>
            <person name="Ament-Velasquez S.L."/>
            <person name="Kruys A."/>
            <person name="Hutchinson M.I."/>
            <person name="Powell A.J."/>
            <person name="Barry K."/>
            <person name="Miller A.N."/>
            <person name="Grigoriev I.V."/>
            <person name="Debuchy R."/>
            <person name="Gladieux P."/>
            <person name="Hiltunen Thoren M."/>
            <person name="Johannesson H."/>
        </authorList>
    </citation>
    <scope>NUCLEOTIDE SEQUENCE</scope>
    <source>
        <strain evidence="12">PSN324</strain>
    </source>
</reference>
<keyword evidence="13" id="KW-1185">Reference proteome</keyword>
<evidence type="ECO:0000256" key="3">
    <source>
        <dbReference type="ARBA" id="ARBA00022741"/>
    </source>
</evidence>
<dbReference type="SMART" id="SM00533">
    <property type="entry name" value="MUTSd"/>
    <property type="match status" value="1"/>
</dbReference>
<evidence type="ECO:0000256" key="9">
    <source>
        <dbReference type="ARBA" id="ARBA00073774"/>
    </source>
</evidence>
<keyword evidence="4" id="KW-0067">ATP-binding</keyword>
<dbReference type="GO" id="GO:0030983">
    <property type="term" value="F:mismatched DNA binding"/>
    <property type="evidence" value="ECO:0007669"/>
    <property type="project" value="InterPro"/>
</dbReference>
<dbReference type="InterPro" id="IPR000432">
    <property type="entry name" value="DNA_mismatch_repair_MutS_C"/>
</dbReference>
<dbReference type="Gene3D" id="3.40.50.300">
    <property type="entry name" value="P-loop containing nucleotide triphosphate hydrolases"/>
    <property type="match status" value="1"/>
</dbReference>
<comment type="subunit">
    <text evidence="7">Heterodimer consisting of MSH2-MSH3 (MutS beta). Forms a ternary complex with MutL alpha (MLH1-PMS1).</text>
</comment>
<evidence type="ECO:0000256" key="4">
    <source>
        <dbReference type="ARBA" id="ARBA00022840"/>
    </source>
</evidence>
<dbReference type="Gene3D" id="1.10.1420.10">
    <property type="match status" value="1"/>
</dbReference>
<dbReference type="SMART" id="SM00534">
    <property type="entry name" value="MUTSac"/>
    <property type="match status" value="1"/>
</dbReference>
<gene>
    <name evidence="12" type="ORF">QBC42DRAFT_183428</name>
</gene>
<evidence type="ECO:0000256" key="7">
    <source>
        <dbReference type="ARBA" id="ARBA00025902"/>
    </source>
</evidence>
<dbReference type="SUPFAM" id="SSF52540">
    <property type="entry name" value="P-loop containing nucleoside triphosphate hydrolases"/>
    <property type="match status" value="1"/>
</dbReference>
<dbReference type="InterPro" id="IPR045076">
    <property type="entry name" value="MutS"/>
</dbReference>
<protein>
    <recommendedName>
        <fullName evidence="2 9">DNA mismatch repair protein MSH3</fullName>
    </recommendedName>
    <alternativeName>
        <fullName evidence="2 9">DNA mismatch repair protein MSH3</fullName>
    </alternativeName>
    <alternativeName>
        <fullName evidence="8">MutS protein homolog 3</fullName>
    </alternativeName>
</protein>
<evidence type="ECO:0000259" key="11">
    <source>
        <dbReference type="PROSITE" id="PS00486"/>
    </source>
</evidence>
<organism evidence="12 13">
    <name type="scientific">Cladorrhinum samala</name>
    <dbReference type="NCBI Taxonomy" id="585594"/>
    <lineage>
        <taxon>Eukaryota</taxon>
        <taxon>Fungi</taxon>
        <taxon>Dikarya</taxon>
        <taxon>Ascomycota</taxon>
        <taxon>Pezizomycotina</taxon>
        <taxon>Sordariomycetes</taxon>
        <taxon>Sordariomycetidae</taxon>
        <taxon>Sordariales</taxon>
        <taxon>Podosporaceae</taxon>
        <taxon>Cladorrhinum</taxon>
    </lineage>
</organism>
<feature type="compositionally biased region" description="Polar residues" evidence="10">
    <location>
        <begin position="20"/>
        <end position="40"/>
    </location>
</feature>
<feature type="compositionally biased region" description="Basic and acidic residues" evidence="10">
    <location>
        <begin position="887"/>
        <end position="904"/>
    </location>
</feature>
<evidence type="ECO:0000256" key="5">
    <source>
        <dbReference type="ARBA" id="ARBA00023125"/>
    </source>
</evidence>
<comment type="caution">
    <text evidence="12">The sequence shown here is derived from an EMBL/GenBank/DDBJ whole genome shotgun (WGS) entry which is preliminary data.</text>
</comment>
<dbReference type="InterPro" id="IPR007696">
    <property type="entry name" value="DNA_mismatch_repair_MutS_core"/>
</dbReference>